<sequence>MNLAAPLRFEHVAEPATPQQKYLALDLLRGAAALTVFFCHVRAAAFVEFGALPASQQTLPVATVFALTRIGHEAVLVFFILSGFLVGGPAIRRALHQQFDLRTYAIDRGTRIFVPLIPACILTVAVGSFAFNVKPDWLRVGLNIVGLNNIFGVTLPINAPLWSLAYEVWFYVFAGAAAYMLSNRRIDAAALVALLGAFAILSCSRAGYLLFWCLGAATTFALPWHNKNSLAMAGLVCFLTGCATYEASAASRSFANIALVPMWASETLVSVGVCLTLPLLCTQKAGDALKPIRASVLGLSRMSYSLYLVHYPLNCTLDLWLPRATELSLASFAAFFMRGSLVFGGSLLFYLCFESQTATIRRFLARRSGNERGNAPC</sequence>
<evidence type="ECO:0000313" key="4">
    <source>
        <dbReference type="Proteomes" id="UP000005952"/>
    </source>
</evidence>
<feature type="transmembrane region" description="Helical" evidence="1">
    <location>
        <begin position="254"/>
        <end position="280"/>
    </location>
</feature>
<dbReference type="Proteomes" id="UP000005952">
    <property type="component" value="Chromosome"/>
</dbReference>
<name>N0B345_9HYPH</name>
<keyword evidence="3" id="KW-0808">Transferase</keyword>
<dbReference type="InterPro" id="IPR050879">
    <property type="entry name" value="Acyltransferase_3"/>
</dbReference>
<reference evidence="3 4" key="1">
    <citation type="journal article" date="2013" name="Genome Announc.">
        <title>Genome sequences for three denitrifying bacterial strains isolated from a uranium- and nitrate-contaminated subsurface environment.</title>
        <authorList>
            <person name="Venkatramanan R."/>
            <person name="Prakash O."/>
            <person name="Woyke T."/>
            <person name="Chain P."/>
            <person name="Goodwin L.A."/>
            <person name="Watson D."/>
            <person name="Brooks S."/>
            <person name="Kostka J.E."/>
            <person name="Green S.J."/>
        </authorList>
    </citation>
    <scope>NUCLEOTIDE SEQUENCE [LARGE SCALE GENOMIC DNA]</scope>
    <source>
        <strain evidence="3 4">1NES1</strain>
    </source>
</reference>
<feature type="transmembrane region" description="Helical" evidence="1">
    <location>
        <begin position="188"/>
        <end position="217"/>
    </location>
</feature>
<feature type="domain" description="Acyltransferase 3" evidence="2">
    <location>
        <begin position="23"/>
        <end position="342"/>
    </location>
</feature>
<dbReference type="Pfam" id="PF01757">
    <property type="entry name" value="Acyl_transf_3"/>
    <property type="match status" value="1"/>
</dbReference>
<protein>
    <submittedName>
        <fullName evidence="3">Acyltransferase 3</fullName>
    </submittedName>
</protein>
<dbReference type="KEGG" id="hdt:HYPDE_24688"/>
<dbReference type="EMBL" id="CP005587">
    <property type="protein sequence ID" value="AGK56622.1"/>
    <property type="molecule type" value="Genomic_DNA"/>
</dbReference>
<gene>
    <name evidence="3" type="ORF">HYPDE_24688</name>
</gene>
<organism evidence="3 4">
    <name type="scientific">Hyphomicrobium denitrificans 1NES1</name>
    <dbReference type="NCBI Taxonomy" id="670307"/>
    <lineage>
        <taxon>Bacteria</taxon>
        <taxon>Pseudomonadati</taxon>
        <taxon>Pseudomonadota</taxon>
        <taxon>Alphaproteobacteria</taxon>
        <taxon>Hyphomicrobiales</taxon>
        <taxon>Hyphomicrobiaceae</taxon>
        <taxon>Hyphomicrobium</taxon>
    </lineage>
</organism>
<keyword evidence="1" id="KW-1133">Transmembrane helix</keyword>
<keyword evidence="1" id="KW-0812">Transmembrane</keyword>
<keyword evidence="3" id="KW-0012">Acyltransferase</keyword>
<feature type="transmembrane region" description="Helical" evidence="1">
    <location>
        <begin position="229"/>
        <end position="248"/>
    </location>
</feature>
<dbReference type="InterPro" id="IPR002656">
    <property type="entry name" value="Acyl_transf_3_dom"/>
</dbReference>
<dbReference type="eggNOG" id="COG1835">
    <property type="taxonomic scope" value="Bacteria"/>
</dbReference>
<evidence type="ECO:0000256" key="1">
    <source>
        <dbReference type="SAM" id="Phobius"/>
    </source>
</evidence>
<feature type="transmembrane region" description="Helical" evidence="1">
    <location>
        <begin position="329"/>
        <end position="353"/>
    </location>
</feature>
<keyword evidence="1" id="KW-0472">Membrane</keyword>
<feature type="transmembrane region" description="Helical" evidence="1">
    <location>
        <begin position="112"/>
        <end position="131"/>
    </location>
</feature>
<dbReference type="AlphaFoldDB" id="N0B345"/>
<dbReference type="GO" id="GO:0016747">
    <property type="term" value="F:acyltransferase activity, transferring groups other than amino-acyl groups"/>
    <property type="evidence" value="ECO:0007669"/>
    <property type="project" value="InterPro"/>
</dbReference>
<dbReference type="HOGENOM" id="CLU_005679_14_0_5"/>
<dbReference type="STRING" id="670307.HYPDE_24688"/>
<evidence type="ECO:0000259" key="2">
    <source>
        <dbReference type="Pfam" id="PF01757"/>
    </source>
</evidence>
<dbReference type="PANTHER" id="PTHR23028">
    <property type="entry name" value="ACETYLTRANSFERASE"/>
    <property type="match status" value="1"/>
</dbReference>
<accession>N0B345</accession>
<evidence type="ECO:0000313" key="3">
    <source>
        <dbReference type="EMBL" id="AGK56622.1"/>
    </source>
</evidence>
<dbReference type="RefSeq" id="WP_015596659.1">
    <property type="nucleotide sequence ID" value="NC_021172.1"/>
</dbReference>
<proteinExistence type="predicted"/>
<keyword evidence="4" id="KW-1185">Reference proteome</keyword>
<feature type="transmembrane region" description="Helical" evidence="1">
    <location>
        <begin position="74"/>
        <end position="91"/>
    </location>
</feature>